<protein>
    <submittedName>
        <fullName evidence="2">MobC family plasmid mobilization relaxosome protein</fullName>
    </submittedName>
</protein>
<feature type="domain" description="Bacterial mobilisation" evidence="1">
    <location>
        <begin position="47"/>
        <end position="93"/>
    </location>
</feature>
<evidence type="ECO:0000313" key="3">
    <source>
        <dbReference type="Proteomes" id="UP000322553"/>
    </source>
</evidence>
<dbReference type="InterPro" id="IPR008687">
    <property type="entry name" value="MobC"/>
</dbReference>
<name>A0A5C1A3A1_9GAMM</name>
<dbReference type="EMBL" id="CP043420">
    <property type="protein sequence ID" value="QEL12658.1"/>
    <property type="molecule type" value="Genomic_DNA"/>
</dbReference>
<dbReference type="AlphaFoldDB" id="A0A5C1A3A1"/>
<dbReference type="OrthoDB" id="884463at2"/>
<gene>
    <name evidence="2" type="ORF">FY550_01340</name>
</gene>
<keyword evidence="3" id="KW-1185">Reference proteome</keyword>
<dbReference type="KEGG" id="kuy:FY550_01340"/>
<organism evidence="2 3">
    <name type="scientific">Kushneria phosphatilytica</name>
    <dbReference type="NCBI Taxonomy" id="657387"/>
    <lineage>
        <taxon>Bacteria</taxon>
        <taxon>Pseudomonadati</taxon>
        <taxon>Pseudomonadota</taxon>
        <taxon>Gammaproteobacteria</taxon>
        <taxon>Oceanospirillales</taxon>
        <taxon>Halomonadaceae</taxon>
        <taxon>Kushneria</taxon>
    </lineage>
</organism>
<evidence type="ECO:0000259" key="1">
    <source>
        <dbReference type="Pfam" id="PF05713"/>
    </source>
</evidence>
<sequence>MRLSEIEKAQITENANGSKVAVWLRELALGNKLNSKKPIPKAGPALVREFAKIGNKINQIARLANEDKKSGFDFNTFAVLQQLRAIEHDLESLK</sequence>
<proteinExistence type="predicted"/>
<dbReference type="Pfam" id="PF05713">
    <property type="entry name" value="MobC"/>
    <property type="match status" value="1"/>
</dbReference>
<dbReference type="Proteomes" id="UP000322553">
    <property type="component" value="Chromosome"/>
</dbReference>
<accession>A0A5C1A3A1</accession>
<evidence type="ECO:0000313" key="2">
    <source>
        <dbReference type="EMBL" id="QEL12658.1"/>
    </source>
</evidence>
<reference evidence="2 3" key="1">
    <citation type="submission" date="2019-08" db="EMBL/GenBank/DDBJ databases">
        <title>Complete genome sequence of Kushneria sp. YCWA18, a halophilic phosphate-solubilizing bacterium isolated from Daqiao saltern in China.</title>
        <authorList>
            <person name="Du G.-X."/>
            <person name="Qu L.-Y."/>
        </authorList>
    </citation>
    <scope>NUCLEOTIDE SEQUENCE [LARGE SCALE GENOMIC DNA]</scope>
    <source>
        <strain evidence="2 3">YCWA18</strain>
    </source>
</reference>